<dbReference type="PANTHER" id="PTHR43489">
    <property type="entry name" value="ISOMERASE"/>
    <property type="match status" value="1"/>
</dbReference>
<dbReference type="InterPro" id="IPR036237">
    <property type="entry name" value="Xyl_isomerase-like_sf"/>
</dbReference>
<protein>
    <recommendedName>
        <fullName evidence="2">Xylose isomerase-like TIM barrel domain-containing protein</fullName>
    </recommendedName>
</protein>
<evidence type="ECO:0000256" key="1">
    <source>
        <dbReference type="ARBA" id="ARBA00023235"/>
    </source>
</evidence>
<sequence>MNFKYSYNTIVYTGEDYSIQASRVANYGYDAIELVGEPDLYNFKEVNKINADNGIVVSSICSIFTAKRDLVHPDKSERQNAIDYCKQIADMLAEVGGHTMIVAPSPVGKMYPLAPAEEEQKWAIENIQKVGEYAADVGVNISIEPWNRYETYFINRLDQAVDILDQLNLSNAGIHGDTFHMAIDEKNIADAYKKTGSKLNHTHMADSNRAAPGQGHTDFIPILQTLKDINFSGYVTMELIPAASDPFACIREGGAEEFKDKYTELSIKYLKTIESNLS</sequence>
<dbReference type="Pfam" id="PF01261">
    <property type="entry name" value="AP_endonuc_2"/>
    <property type="match status" value="1"/>
</dbReference>
<name>A0A381P0U1_9ZZZZ</name>
<dbReference type="Gene3D" id="3.20.20.150">
    <property type="entry name" value="Divalent-metal-dependent TIM barrel enzymes"/>
    <property type="match status" value="1"/>
</dbReference>
<proteinExistence type="predicted"/>
<dbReference type="PANTHER" id="PTHR43489:SF7">
    <property type="entry name" value="3-DEHYDRO-D-GULOSIDE 4-EPIMERASE-RELATED"/>
    <property type="match status" value="1"/>
</dbReference>
<accession>A0A381P0U1</accession>
<dbReference type="InterPro" id="IPR013022">
    <property type="entry name" value="Xyl_isomerase-like_TIM-brl"/>
</dbReference>
<gene>
    <name evidence="3" type="ORF">METZ01_LOCUS13324</name>
</gene>
<feature type="domain" description="Xylose isomerase-like TIM barrel" evidence="2">
    <location>
        <begin position="23"/>
        <end position="240"/>
    </location>
</feature>
<dbReference type="InterPro" id="IPR050417">
    <property type="entry name" value="Sugar_Epim/Isomerase"/>
</dbReference>
<dbReference type="SUPFAM" id="SSF51658">
    <property type="entry name" value="Xylose isomerase-like"/>
    <property type="match status" value="1"/>
</dbReference>
<evidence type="ECO:0000313" key="3">
    <source>
        <dbReference type="EMBL" id="SUZ60470.1"/>
    </source>
</evidence>
<dbReference type="EMBL" id="UINC01000744">
    <property type="protein sequence ID" value="SUZ60470.1"/>
    <property type="molecule type" value="Genomic_DNA"/>
</dbReference>
<organism evidence="3">
    <name type="scientific">marine metagenome</name>
    <dbReference type="NCBI Taxonomy" id="408172"/>
    <lineage>
        <taxon>unclassified sequences</taxon>
        <taxon>metagenomes</taxon>
        <taxon>ecological metagenomes</taxon>
    </lineage>
</organism>
<dbReference type="AlphaFoldDB" id="A0A381P0U1"/>
<keyword evidence="1" id="KW-0413">Isomerase</keyword>
<dbReference type="GO" id="GO:0016853">
    <property type="term" value="F:isomerase activity"/>
    <property type="evidence" value="ECO:0007669"/>
    <property type="project" value="UniProtKB-KW"/>
</dbReference>
<reference evidence="3" key="1">
    <citation type="submission" date="2018-05" db="EMBL/GenBank/DDBJ databases">
        <authorList>
            <person name="Lanie J.A."/>
            <person name="Ng W.-L."/>
            <person name="Kazmierczak K.M."/>
            <person name="Andrzejewski T.M."/>
            <person name="Davidsen T.M."/>
            <person name="Wayne K.J."/>
            <person name="Tettelin H."/>
            <person name="Glass J.I."/>
            <person name="Rusch D."/>
            <person name="Podicherti R."/>
            <person name="Tsui H.-C.T."/>
            <person name="Winkler M.E."/>
        </authorList>
    </citation>
    <scope>NUCLEOTIDE SEQUENCE</scope>
</reference>
<evidence type="ECO:0000259" key="2">
    <source>
        <dbReference type="Pfam" id="PF01261"/>
    </source>
</evidence>